<dbReference type="AlphaFoldDB" id="A0A7T5JP93"/>
<dbReference type="Proteomes" id="UP000595847">
    <property type="component" value="Chromosome"/>
</dbReference>
<evidence type="ECO:0008006" key="3">
    <source>
        <dbReference type="Google" id="ProtNLM"/>
    </source>
</evidence>
<dbReference type="SUPFAM" id="SSF54171">
    <property type="entry name" value="DNA-binding domain"/>
    <property type="match status" value="1"/>
</dbReference>
<dbReference type="InterPro" id="IPR016177">
    <property type="entry name" value="DNA-bd_dom_sf"/>
</dbReference>
<accession>A0A7T5JP93</accession>
<name>A0A7T5JP93_9BACL</name>
<dbReference type="EMBL" id="CP066308">
    <property type="protein sequence ID" value="QQE75238.1"/>
    <property type="molecule type" value="Genomic_DNA"/>
</dbReference>
<dbReference type="RefSeq" id="WP_198828768.1">
    <property type="nucleotide sequence ID" value="NZ_CP066308.1"/>
</dbReference>
<protein>
    <recommendedName>
        <fullName evidence="3">AP2 domain-containing protein</fullName>
    </recommendedName>
</protein>
<organism evidence="1 2">
    <name type="scientific">Brevibacillus composti</name>
    <dbReference type="NCBI Taxonomy" id="2796470"/>
    <lineage>
        <taxon>Bacteria</taxon>
        <taxon>Bacillati</taxon>
        <taxon>Bacillota</taxon>
        <taxon>Bacilli</taxon>
        <taxon>Bacillales</taxon>
        <taxon>Paenibacillaceae</taxon>
        <taxon>Brevibacillus</taxon>
    </lineage>
</organism>
<dbReference type="GO" id="GO:0003677">
    <property type="term" value="F:DNA binding"/>
    <property type="evidence" value="ECO:0007669"/>
    <property type="project" value="InterPro"/>
</dbReference>
<evidence type="ECO:0000313" key="2">
    <source>
        <dbReference type="Proteomes" id="UP000595847"/>
    </source>
</evidence>
<dbReference type="KEGG" id="bcop:JD108_04720"/>
<reference evidence="1 2" key="1">
    <citation type="submission" date="2020-12" db="EMBL/GenBank/DDBJ databases">
        <title>strain FJAT-54423T represents a novel species of the genus Brevibacillus.</title>
        <authorList>
            <person name="Tang R."/>
        </authorList>
    </citation>
    <scope>NUCLEOTIDE SEQUENCE [LARGE SCALE GENOMIC DNA]</scope>
    <source>
        <strain evidence="1 2">FJAT-54423</strain>
    </source>
</reference>
<proteinExistence type="predicted"/>
<evidence type="ECO:0000313" key="1">
    <source>
        <dbReference type="EMBL" id="QQE75238.1"/>
    </source>
</evidence>
<gene>
    <name evidence="1" type="ORF">JD108_04720</name>
</gene>
<sequence length="145" mass="16198">MIVVERAGATKNQNALWLCQCDCGGTIAARATGLRRGDTISCGCSSKSMALNARKVMIEEQTIDGVQVPLLTKKVRSDSRTGHKGVARRIRKGKEYYEVNITLKGKRYHVGTFADINDAIKARRDAEIKYHQPYIRALEDQKSEK</sequence>